<dbReference type="CDD" id="cd00383">
    <property type="entry name" value="trans_reg_C"/>
    <property type="match status" value="1"/>
</dbReference>
<dbReference type="InterPro" id="IPR011006">
    <property type="entry name" value="CheY-like_superfamily"/>
</dbReference>
<evidence type="ECO:0000256" key="4">
    <source>
        <dbReference type="ARBA" id="ARBA00023012"/>
    </source>
</evidence>
<organism evidence="12 13">
    <name type="scientific">Bacillus benzoevorans</name>
    <dbReference type="NCBI Taxonomy" id="1456"/>
    <lineage>
        <taxon>Bacteria</taxon>
        <taxon>Bacillati</taxon>
        <taxon>Bacillota</taxon>
        <taxon>Bacilli</taxon>
        <taxon>Bacillales</taxon>
        <taxon>Bacillaceae</taxon>
        <taxon>Bacillus</taxon>
    </lineage>
</organism>
<protein>
    <submittedName>
        <fullName evidence="12">Two-component system OmpR family response regulator</fullName>
    </submittedName>
</protein>
<evidence type="ECO:0000313" key="13">
    <source>
        <dbReference type="Proteomes" id="UP000531594"/>
    </source>
</evidence>
<dbReference type="GO" id="GO:0006355">
    <property type="term" value="P:regulation of DNA-templated transcription"/>
    <property type="evidence" value="ECO:0007669"/>
    <property type="project" value="InterPro"/>
</dbReference>
<dbReference type="SUPFAM" id="SSF46894">
    <property type="entry name" value="C-terminal effector domain of the bipartite response regulators"/>
    <property type="match status" value="1"/>
</dbReference>
<dbReference type="Pfam" id="PF00486">
    <property type="entry name" value="Trans_reg_C"/>
    <property type="match status" value="1"/>
</dbReference>
<evidence type="ECO:0000256" key="9">
    <source>
        <dbReference type="PROSITE-ProRule" id="PRU01091"/>
    </source>
</evidence>
<dbReference type="RefSeq" id="WP_184524542.1">
    <property type="nucleotide sequence ID" value="NZ_JACHGK010000004.1"/>
</dbReference>
<evidence type="ECO:0000256" key="6">
    <source>
        <dbReference type="ARBA" id="ARBA00023125"/>
    </source>
</evidence>
<accession>A0A7X0LUG9</accession>
<evidence type="ECO:0000313" key="12">
    <source>
        <dbReference type="EMBL" id="MBB6444956.1"/>
    </source>
</evidence>
<dbReference type="PROSITE" id="PS51755">
    <property type="entry name" value="OMPR_PHOB"/>
    <property type="match status" value="1"/>
</dbReference>
<dbReference type="PROSITE" id="PS50110">
    <property type="entry name" value="RESPONSE_REGULATORY"/>
    <property type="match status" value="1"/>
</dbReference>
<evidence type="ECO:0000256" key="7">
    <source>
        <dbReference type="ARBA" id="ARBA00023163"/>
    </source>
</evidence>
<dbReference type="GO" id="GO:0000976">
    <property type="term" value="F:transcription cis-regulatory region binding"/>
    <property type="evidence" value="ECO:0007669"/>
    <property type="project" value="TreeGrafter"/>
</dbReference>
<dbReference type="PANTHER" id="PTHR48111">
    <property type="entry name" value="REGULATOR OF RPOS"/>
    <property type="match status" value="1"/>
</dbReference>
<evidence type="ECO:0000256" key="5">
    <source>
        <dbReference type="ARBA" id="ARBA00023015"/>
    </source>
</evidence>
<feature type="DNA-binding region" description="OmpR/PhoB-type" evidence="9">
    <location>
        <begin position="131"/>
        <end position="230"/>
    </location>
</feature>
<keyword evidence="7" id="KW-0804">Transcription</keyword>
<dbReference type="EMBL" id="JACHGK010000004">
    <property type="protein sequence ID" value="MBB6444956.1"/>
    <property type="molecule type" value="Genomic_DNA"/>
</dbReference>
<gene>
    <name evidence="12" type="ORF">HNR53_001566</name>
</gene>
<dbReference type="FunFam" id="3.40.50.2300:FF:000001">
    <property type="entry name" value="DNA-binding response regulator PhoB"/>
    <property type="match status" value="1"/>
</dbReference>
<feature type="domain" description="OmpR/PhoB-type" evidence="11">
    <location>
        <begin position="131"/>
        <end position="230"/>
    </location>
</feature>
<dbReference type="InterPro" id="IPR001867">
    <property type="entry name" value="OmpR/PhoB-type_DNA-bd"/>
</dbReference>
<keyword evidence="2" id="KW-0963">Cytoplasm</keyword>
<dbReference type="Gene3D" id="1.10.10.10">
    <property type="entry name" value="Winged helix-like DNA-binding domain superfamily/Winged helix DNA-binding domain"/>
    <property type="match status" value="1"/>
</dbReference>
<dbReference type="PANTHER" id="PTHR48111:SF1">
    <property type="entry name" value="TWO-COMPONENT RESPONSE REGULATOR ORR33"/>
    <property type="match status" value="1"/>
</dbReference>
<dbReference type="InterPro" id="IPR039420">
    <property type="entry name" value="WalR-like"/>
</dbReference>
<evidence type="ECO:0000256" key="1">
    <source>
        <dbReference type="ARBA" id="ARBA00004496"/>
    </source>
</evidence>
<dbReference type="Gene3D" id="3.40.50.2300">
    <property type="match status" value="1"/>
</dbReference>
<dbReference type="FunFam" id="1.10.10.10:FF:000018">
    <property type="entry name" value="DNA-binding response regulator ResD"/>
    <property type="match status" value="1"/>
</dbReference>
<dbReference type="SMART" id="SM00448">
    <property type="entry name" value="REC"/>
    <property type="match status" value="1"/>
</dbReference>
<dbReference type="AlphaFoldDB" id="A0A7X0LUG9"/>
<dbReference type="GO" id="GO:0032993">
    <property type="term" value="C:protein-DNA complex"/>
    <property type="evidence" value="ECO:0007669"/>
    <property type="project" value="TreeGrafter"/>
</dbReference>
<proteinExistence type="predicted"/>
<dbReference type="SUPFAM" id="SSF52172">
    <property type="entry name" value="CheY-like"/>
    <property type="match status" value="1"/>
</dbReference>
<sequence length="232" mass="26561">MRKIIAVVDDEEKIREIIKSFLHNEGYEVLEAEDGKEAIELADQQAIDLMLLDIMMPNMDGLQALREIRLINRKLPVIMLTAKSEEIDKLLGLEMGADDYMTKPFSMRELAARMRAVLRRSAPDVEAAEVDEIIKRGDIEINLNTYEAFINGETLNLTPTEYKILVTLAQKPGRVYSRLQLLDISMGEAFANYERSIDTHVSNLRKKVEKDPAHPEYIHTVYGMGYRFGDKK</sequence>
<evidence type="ECO:0000256" key="2">
    <source>
        <dbReference type="ARBA" id="ARBA00022490"/>
    </source>
</evidence>
<feature type="domain" description="Response regulatory" evidence="10">
    <location>
        <begin position="4"/>
        <end position="118"/>
    </location>
</feature>
<evidence type="ECO:0000259" key="10">
    <source>
        <dbReference type="PROSITE" id="PS50110"/>
    </source>
</evidence>
<keyword evidence="5" id="KW-0805">Transcription regulation</keyword>
<name>A0A7X0LUG9_9BACI</name>
<dbReference type="GO" id="GO:0000156">
    <property type="term" value="F:phosphorelay response regulator activity"/>
    <property type="evidence" value="ECO:0007669"/>
    <property type="project" value="TreeGrafter"/>
</dbReference>
<evidence type="ECO:0000256" key="8">
    <source>
        <dbReference type="PROSITE-ProRule" id="PRU00169"/>
    </source>
</evidence>
<keyword evidence="6 9" id="KW-0238">DNA-binding</keyword>
<comment type="subcellular location">
    <subcellularLocation>
        <location evidence="1">Cytoplasm</location>
    </subcellularLocation>
</comment>
<feature type="modified residue" description="4-aspartylphosphate" evidence="8">
    <location>
        <position position="53"/>
    </location>
</feature>
<dbReference type="Gene3D" id="6.10.250.690">
    <property type="match status" value="1"/>
</dbReference>
<comment type="caution">
    <text evidence="12">The sequence shown here is derived from an EMBL/GenBank/DDBJ whole genome shotgun (WGS) entry which is preliminary data.</text>
</comment>
<dbReference type="InterPro" id="IPR001789">
    <property type="entry name" value="Sig_transdc_resp-reg_receiver"/>
</dbReference>
<dbReference type="InterPro" id="IPR016032">
    <property type="entry name" value="Sig_transdc_resp-reg_C-effctor"/>
</dbReference>
<reference evidence="12 13" key="1">
    <citation type="submission" date="2020-08" db="EMBL/GenBank/DDBJ databases">
        <title>Genomic Encyclopedia of Type Strains, Phase IV (KMG-IV): sequencing the most valuable type-strain genomes for metagenomic binning, comparative biology and taxonomic classification.</title>
        <authorList>
            <person name="Goeker M."/>
        </authorList>
    </citation>
    <scope>NUCLEOTIDE SEQUENCE [LARGE SCALE GENOMIC DNA]</scope>
    <source>
        <strain evidence="12 13">DSM 5391</strain>
    </source>
</reference>
<dbReference type="Proteomes" id="UP000531594">
    <property type="component" value="Unassembled WGS sequence"/>
</dbReference>
<dbReference type="GO" id="GO:0005829">
    <property type="term" value="C:cytosol"/>
    <property type="evidence" value="ECO:0007669"/>
    <property type="project" value="TreeGrafter"/>
</dbReference>
<dbReference type="Pfam" id="PF00072">
    <property type="entry name" value="Response_reg"/>
    <property type="match status" value="1"/>
</dbReference>
<dbReference type="InterPro" id="IPR036388">
    <property type="entry name" value="WH-like_DNA-bd_sf"/>
</dbReference>
<keyword evidence="4" id="KW-0902">Two-component regulatory system</keyword>
<keyword evidence="13" id="KW-1185">Reference proteome</keyword>
<dbReference type="SMART" id="SM00862">
    <property type="entry name" value="Trans_reg_C"/>
    <property type="match status" value="1"/>
</dbReference>
<dbReference type="CDD" id="cd17574">
    <property type="entry name" value="REC_OmpR"/>
    <property type="match status" value="1"/>
</dbReference>
<evidence type="ECO:0000259" key="11">
    <source>
        <dbReference type="PROSITE" id="PS51755"/>
    </source>
</evidence>
<evidence type="ECO:0000256" key="3">
    <source>
        <dbReference type="ARBA" id="ARBA00022553"/>
    </source>
</evidence>
<keyword evidence="3 8" id="KW-0597">Phosphoprotein</keyword>